<gene>
    <name evidence="2" type="ORF">EV702DRAFT_524847</name>
</gene>
<proteinExistence type="predicted"/>
<evidence type="ECO:0000313" key="2">
    <source>
        <dbReference type="EMBL" id="KAG1774459.1"/>
    </source>
</evidence>
<protein>
    <recommendedName>
        <fullName evidence="4">Secreted protein</fullName>
    </recommendedName>
</protein>
<evidence type="ECO:0008006" key="4">
    <source>
        <dbReference type="Google" id="ProtNLM"/>
    </source>
</evidence>
<evidence type="ECO:0000256" key="1">
    <source>
        <dbReference type="SAM" id="SignalP"/>
    </source>
</evidence>
<feature type="chain" id="PRO_5040427336" description="Secreted protein" evidence="1">
    <location>
        <begin position="20"/>
        <end position="122"/>
    </location>
</feature>
<name>A0A9P6ZPM0_9AGAM</name>
<keyword evidence="1" id="KW-0732">Signal</keyword>
<dbReference type="Proteomes" id="UP000714275">
    <property type="component" value="Unassembled WGS sequence"/>
</dbReference>
<dbReference type="EMBL" id="JABBWD010000041">
    <property type="protein sequence ID" value="KAG1774459.1"/>
    <property type="molecule type" value="Genomic_DNA"/>
</dbReference>
<reference evidence="2" key="1">
    <citation type="journal article" date="2020" name="New Phytol.">
        <title>Comparative genomics reveals dynamic genome evolution in host specialist ectomycorrhizal fungi.</title>
        <authorList>
            <person name="Lofgren L.A."/>
            <person name="Nguyen N.H."/>
            <person name="Vilgalys R."/>
            <person name="Ruytinx J."/>
            <person name="Liao H.L."/>
            <person name="Branco S."/>
            <person name="Kuo A."/>
            <person name="LaButti K."/>
            <person name="Lipzen A."/>
            <person name="Andreopoulos W."/>
            <person name="Pangilinan J."/>
            <person name="Riley R."/>
            <person name="Hundley H."/>
            <person name="Na H."/>
            <person name="Barry K."/>
            <person name="Grigoriev I.V."/>
            <person name="Stajich J.E."/>
            <person name="Kennedy P.G."/>
        </authorList>
    </citation>
    <scope>NUCLEOTIDE SEQUENCE</scope>
    <source>
        <strain evidence="2">DOB743</strain>
    </source>
</reference>
<accession>A0A9P6ZPM0</accession>
<keyword evidence="3" id="KW-1185">Reference proteome</keyword>
<dbReference type="OrthoDB" id="47801at2759"/>
<comment type="caution">
    <text evidence="2">The sequence shown here is derived from an EMBL/GenBank/DDBJ whole genome shotgun (WGS) entry which is preliminary data.</text>
</comment>
<evidence type="ECO:0000313" key="3">
    <source>
        <dbReference type="Proteomes" id="UP000714275"/>
    </source>
</evidence>
<dbReference type="AlphaFoldDB" id="A0A9P6ZPM0"/>
<feature type="signal peptide" evidence="1">
    <location>
        <begin position="1"/>
        <end position="19"/>
    </location>
</feature>
<sequence length="122" mass="13261">MPFSCSLRLFLHFLGTKMAGELLAKQIIVLRNSSSFLFDIFLGFNYNQEPGFSKRQVPATKVKSSGSILISTQMAVSLFGTWSRPGRASGKLTMLQVCASSTVPQASVSEFIPCTALYVSSP</sequence>
<organism evidence="2 3">
    <name type="scientific">Suillus placidus</name>
    <dbReference type="NCBI Taxonomy" id="48579"/>
    <lineage>
        <taxon>Eukaryota</taxon>
        <taxon>Fungi</taxon>
        <taxon>Dikarya</taxon>
        <taxon>Basidiomycota</taxon>
        <taxon>Agaricomycotina</taxon>
        <taxon>Agaricomycetes</taxon>
        <taxon>Agaricomycetidae</taxon>
        <taxon>Boletales</taxon>
        <taxon>Suillineae</taxon>
        <taxon>Suillaceae</taxon>
        <taxon>Suillus</taxon>
    </lineage>
</organism>